<protein>
    <submittedName>
        <fullName evidence="1">Uncharacterized protein</fullName>
    </submittedName>
</protein>
<reference evidence="1" key="1">
    <citation type="journal article" date="2021" name="Proc. Natl. Acad. Sci. U.S.A.">
        <title>A Catalog of Tens of Thousands of Viruses from Human Metagenomes Reveals Hidden Associations with Chronic Diseases.</title>
        <authorList>
            <person name="Tisza M.J."/>
            <person name="Buck C.B."/>
        </authorList>
    </citation>
    <scope>NUCLEOTIDE SEQUENCE</scope>
    <source>
        <strain evidence="1">Ct2u94</strain>
    </source>
</reference>
<proteinExistence type="predicted"/>
<organism evidence="1">
    <name type="scientific">Siphoviridae sp. ct2u94</name>
    <dbReference type="NCBI Taxonomy" id="2826277"/>
    <lineage>
        <taxon>Viruses</taxon>
        <taxon>Duplodnaviria</taxon>
        <taxon>Heunggongvirae</taxon>
        <taxon>Uroviricota</taxon>
        <taxon>Caudoviricetes</taxon>
    </lineage>
</organism>
<name>A0A8S5QWD6_9CAUD</name>
<evidence type="ECO:0000313" key="1">
    <source>
        <dbReference type="EMBL" id="DAE23013.1"/>
    </source>
</evidence>
<accession>A0A8S5QWD6</accession>
<dbReference type="EMBL" id="BK015744">
    <property type="protein sequence ID" value="DAE23013.1"/>
    <property type="molecule type" value="Genomic_DNA"/>
</dbReference>
<sequence>MISCRLVVRRRNAHHSATHQTLYHYYADNYLRRR</sequence>